<protein>
    <submittedName>
        <fullName evidence="2">Uncharacterized protein</fullName>
    </submittedName>
</protein>
<feature type="region of interest" description="Disordered" evidence="1">
    <location>
        <begin position="1"/>
        <end position="32"/>
    </location>
</feature>
<name>A0AAV2KMA2_KNICA</name>
<evidence type="ECO:0000313" key="2">
    <source>
        <dbReference type="EMBL" id="CAL1590744.1"/>
    </source>
</evidence>
<accession>A0AAV2KMA2</accession>
<reference evidence="2 3" key="1">
    <citation type="submission" date="2024-04" db="EMBL/GenBank/DDBJ databases">
        <authorList>
            <person name="Waldvogel A.-M."/>
            <person name="Schoenle A."/>
        </authorList>
    </citation>
    <scope>NUCLEOTIDE SEQUENCE [LARGE SCALE GENOMIC DNA]</scope>
</reference>
<sequence>MSYHAQAQSVRGVSGASPRPGSPCTSTPAPSRRPLEICIRPELFSPPSSSLCTFHTDPNLVLRQAEGSSLNTRQRRNLRSAFDNRTRECGPNSFQHICTDRAVVLPQHICTDRAVVLPQHICTDRAVVLPQYICTNRAVVLPQHICTNRAVVLPQYICTNRAVVLPQHICTNRAVVLPQHICTNRAVVLPQYICTNRAVVLPQHICTDRAVVLLQHICTDRGSHQMCQVFLECRGHS</sequence>
<gene>
    <name evidence="2" type="ORF">KC01_LOCUS20207</name>
</gene>
<feature type="compositionally biased region" description="Polar residues" evidence="1">
    <location>
        <begin position="1"/>
        <end position="11"/>
    </location>
</feature>
<dbReference type="EMBL" id="OZ035841">
    <property type="protein sequence ID" value="CAL1590744.1"/>
    <property type="molecule type" value="Genomic_DNA"/>
</dbReference>
<proteinExistence type="predicted"/>
<evidence type="ECO:0000313" key="3">
    <source>
        <dbReference type="Proteomes" id="UP001497482"/>
    </source>
</evidence>
<keyword evidence="3" id="KW-1185">Reference proteome</keyword>
<dbReference type="Proteomes" id="UP001497482">
    <property type="component" value="Chromosome 19"/>
</dbReference>
<dbReference type="AlphaFoldDB" id="A0AAV2KMA2"/>
<organism evidence="2 3">
    <name type="scientific">Knipowitschia caucasica</name>
    <name type="common">Caucasian dwarf goby</name>
    <name type="synonym">Pomatoschistus caucasicus</name>
    <dbReference type="NCBI Taxonomy" id="637954"/>
    <lineage>
        <taxon>Eukaryota</taxon>
        <taxon>Metazoa</taxon>
        <taxon>Chordata</taxon>
        <taxon>Craniata</taxon>
        <taxon>Vertebrata</taxon>
        <taxon>Euteleostomi</taxon>
        <taxon>Actinopterygii</taxon>
        <taxon>Neopterygii</taxon>
        <taxon>Teleostei</taxon>
        <taxon>Neoteleostei</taxon>
        <taxon>Acanthomorphata</taxon>
        <taxon>Gobiaria</taxon>
        <taxon>Gobiiformes</taxon>
        <taxon>Gobioidei</taxon>
        <taxon>Gobiidae</taxon>
        <taxon>Gobiinae</taxon>
        <taxon>Knipowitschia</taxon>
    </lineage>
</organism>
<evidence type="ECO:0000256" key="1">
    <source>
        <dbReference type="SAM" id="MobiDB-lite"/>
    </source>
</evidence>